<dbReference type="SUPFAM" id="SSF51730">
    <property type="entry name" value="FAD-linked oxidoreductase"/>
    <property type="match status" value="1"/>
</dbReference>
<comment type="pathway">
    <text evidence="1 5">Amino-acid degradation; L-proline degradation into L-glutamate; L-glutamate from L-proline: step 2/2.</text>
</comment>
<accession>A0ABM9AEW7</accession>
<dbReference type="PANTHER" id="PTHR42862:SF1">
    <property type="entry name" value="DELTA-1-PYRROLINE-5-CARBOXYLATE DEHYDROGENASE 2, ISOFORM A-RELATED"/>
    <property type="match status" value="1"/>
</dbReference>
<sequence length="1222" mass="133262">MSSFDSQFSADFSSLTAYFHLNEDTIVQQLLNVADDQIIDQHQVDQWTVKLVEYIRSEAKGKLGVENMMHEYALTEPEGVLLMCTAEALLRVPDSYTADALIADKLARGEWEDYIGKSDVWLMNASAWGLLMTGKMLKLGRGDVEKAKLGLGAVVRRTGEPLIRSAVKIAMQVMGKQFVLGETLEEALKKSEKWQQQGYQYSYDMLGEGARTMKDADDDYQRYHEAIEAVGLNNTDNSQPENTAGVSIKLSALHPRYQFSQRDRVFSELQPRVLTLAKLACKYNINLTIDAEEADRLALSLEILERLMADESLAGWQGLGLAVQAYQRRAPIVIGWLAERAEHYQRRLMVRLVKGAYWDTEIKISQTAGFDSFPVYTRKQATDLSYRVCADKLLAARQWLYPQFATHNAYTVATILGLSDDHTGFEFQRLHGMGESLYEGLKDEGIYHGPTRIYAPVGEHESLLAYLVRRLLENGANTSFVNKIIDPTIPPQALLEDPVEFMRQVSPVAHPKIRPPLAVYTDRAVAPGLDLQTASCEQLFANGIEQAEAAIATIAASLNRGERDYPVLSPFNLKPLTQGVKLWDSSDVLEALNRANSAQGSWQQLGAEQRASIIEKFAGLLQQHKAELMGLLALEAGKSLADTDAELREAIDFCHYYALHGRKLGDKRAALGTLLCIGPWNFPLAIFIGQVVAALVAGNTVLAKPSEQTLLIAARTLELLHQAGVAPNAAILLPTDGPTAGNALLLEPSLSGVMFTGSTATAQHIYQQLASREGELPMLIAETGGQNALIVDSTALPEQVVDDVISSGFQSAGQRCSALRVLFVQEDIADNLSEMIVGAMQELRIGLSTDPAIDVGPVIDEKALARLQQHSDYMESNGRLIHRCEIPDACSEGYYFAPSFYEVDSIDCLTTEVFGPVVHMVRFKAGELDAVMDKINSTGFGLTFGIHSRVQNHVDQVVAASNAGNVYVNRNIIGAVVGVQPFGGCGLSGTGPKAGGPDYLKRLVAYTAIEKRAEISYSSGRQVDFAELKQRQQGWQHSGFEERLNLIRRNLGEVATEACAEFAAELCGPRMLEGPTGEDNSLNIEARGLVWIDPSIDVDRQQLAQLIGLAIVSGNVVVTTDAVVSQLASSHGLITAGVLAVHNVANQQQHLALIASDNVDVLVLPAKAQQLLSATCDKPGALPVILSHLDAEAAMLRLVNEKTVSNNIAAAGGNARLMADMD</sequence>
<dbReference type="InterPro" id="IPR005933">
    <property type="entry name" value="PutA_C"/>
</dbReference>
<dbReference type="Pfam" id="PF01619">
    <property type="entry name" value="Pro_dh"/>
    <property type="match status" value="1"/>
</dbReference>
<comment type="pathway">
    <text evidence="5">Amino-acid degradation; L-proline degradation into L-glutamate; L-glutamate from L-proline: step 1/2.</text>
</comment>
<keyword evidence="5" id="KW-0804">Transcription</keyword>
<organism evidence="9 10">
    <name type="scientific">Sinobacterium norvegicum</name>
    <dbReference type="NCBI Taxonomy" id="1641715"/>
    <lineage>
        <taxon>Bacteria</taxon>
        <taxon>Pseudomonadati</taxon>
        <taxon>Pseudomonadota</taxon>
        <taxon>Gammaproteobacteria</taxon>
        <taxon>Cellvibrionales</taxon>
        <taxon>Spongiibacteraceae</taxon>
        <taxon>Sinobacterium</taxon>
    </lineage>
</organism>
<comment type="cofactor">
    <cofactor evidence="5">
        <name>FAD</name>
        <dbReference type="ChEBI" id="CHEBI:57692"/>
    </cofactor>
</comment>
<evidence type="ECO:0000256" key="4">
    <source>
        <dbReference type="ARBA" id="ARBA00048142"/>
    </source>
</evidence>
<dbReference type="SUPFAM" id="SSF81935">
    <property type="entry name" value="N-terminal domain of bifunctional PutA protein"/>
    <property type="match status" value="1"/>
</dbReference>
<dbReference type="PANTHER" id="PTHR42862">
    <property type="entry name" value="DELTA-1-PYRROLINE-5-CARBOXYLATE DEHYDROGENASE 1, ISOFORM A-RELATED"/>
    <property type="match status" value="1"/>
</dbReference>
<dbReference type="NCBIfam" id="NF008869">
    <property type="entry name" value="PRK11904.1"/>
    <property type="match status" value="1"/>
</dbReference>
<evidence type="ECO:0000256" key="1">
    <source>
        <dbReference type="ARBA" id="ARBA00004786"/>
    </source>
</evidence>
<dbReference type="InterPro" id="IPR015590">
    <property type="entry name" value="Aldehyde_DH_dom"/>
</dbReference>
<comment type="similarity">
    <text evidence="5">In the C-terminal section; belongs to the aldehyde dehydrogenase family.</text>
</comment>
<dbReference type="InterPro" id="IPR050485">
    <property type="entry name" value="Proline_metab_enzyme"/>
</dbReference>
<dbReference type="CDD" id="cd07125">
    <property type="entry name" value="ALDH_PutA-P5CDH"/>
    <property type="match status" value="1"/>
</dbReference>
<name>A0ABM9AEW7_9GAMM</name>
<comment type="function">
    <text evidence="5">Oxidizes proline to glutamate for use as a carbon and nitrogen source.</text>
</comment>
<dbReference type="Gene3D" id="3.40.309.10">
    <property type="entry name" value="Aldehyde Dehydrogenase, Chain A, domain 2"/>
    <property type="match status" value="1"/>
</dbReference>
<evidence type="ECO:0000256" key="3">
    <source>
        <dbReference type="ARBA" id="ARBA00023027"/>
    </source>
</evidence>
<evidence type="ECO:0000256" key="2">
    <source>
        <dbReference type="ARBA" id="ARBA00023002"/>
    </source>
</evidence>
<dbReference type="EMBL" id="CAKLPX010000002">
    <property type="protein sequence ID" value="CAH0991744.1"/>
    <property type="molecule type" value="Genomic_DNA"/>
</dbReference>
<dbReference type="InterPro" id="IPR002872">
    <property type="entry name" value="Proline_DH_dom"/>
</dbReference>
<evidence type="ECO:0000259" key="7">
    <source>
        <dbReference type="Pfam" id="PF01619"/>
    </source>
</evidence>
<evidence type="ECO:0000313" key="10">
    <source>
        <dbReference type="Proteomes" id="UP000838100"/>
    </source>
</evidence>
<proteinExistence type="inferred from homology"/>
<dbReference type="Gene3D" id="3.20.20.220">
    <property type="match status" value="1"/>
</dbReference>
<evidence type="ECO:0000259" key="8">
    <source>
        <dbReference type="Pfam" id="PF14850"/>
    </source>
</evidence>
<dbReference type="InterPro" id="IPR016162">
    <property type="entry name" value="Ald_DH_N"/>
</dbReference>
<feature type="domain" description="Proline dehydrogenase" evidence="7">
    <location>
        <begin position="187"/>
        <end position="483"/>
    </location>
</feature>
<dbReference type="InterPro" id="IPR029041">
    <property type="entry name" value="FAD-linked_oxidoreductase-like"/>
</dbReference>
<dbReference type="NCBIfam" id="TIGR01238">
    <property type="entry name" value="D1pyr5carbox3"/>
    <property type="match status" value="1"/>
</dbReference>
<keyword evidence="5" id="KW-0238">DNA-binding</keyword>
<evidence type="ECO:0000313" key="9">
    <source>
        <dbReference type="EMBL" id="CAH0991744.1"/>
    </source>
</evidence>
<dbReference type="PIRSF" id="PIRSF000197">
    <property type="entry name" value="Bifunct_PutA"/>
    <property type="match status" value="1"/>
</dbReference>
<dbReference type="InterPro" id="IPR024089">
    <property type="entry name" value="PRODH_PutA_dom_I/II"/>
</dbReference>
<keyword evidence="2 5" id="KW-0560">Oxidoreductase</keyword>
<keyword evidence="5" id="KW-0678">Repressor</keyword>
<dbReference type="SUPFAM" id="SSF53720">
    <property type="entry name" value="ALDH-like"/>
    <property type="match status" value="1"/>
</dbReference>
<dbReference type="EC" id="1.2.1.88" evidence="5"/>
<dbReference type="EC" id="1.5.5.2" evidence="5"/>
<dbReference type="Gene3D" id="1.20.5.460">
    <property type="entry name" value="Single helix bin"/>
    <property type="match status" value="1"/>
</dbReference>
<feature type="domain" description="Aldehyde dehydrogenase" evidence="6">
    <location>
        <begin position="563"/>
        <end position="1004"/>
    </location>
</feature>
<evidence type="ECO:0000256" key="5">
    <source>
        <dbReference type="PIRNR" id="PIRNR000197"/>
    </source>
</evidence>
<feature type="domain" description="Proline dehydrogenase PutA" evidence="8">
    <location>
        <begin position="65"/>
        <end position="178"/>
    </location>
</feature>
<protein>
    <recommendedName>
        <fullName evidence="5">Bifunctional protein PutA</fullName>
    </recommendedName>
    <domain>
        <recommendedName>
            <fullName evidence="5">Proline dehydrogenase</fullName>
            <ecNumber evidence="5">1.5.5.2</ecNumber>
        </recommendedName>
        <alternativeName>
            <fullName evidence="5">Proline oxidase</fullName>
        </alternativeName>
    </domain>
    <domain>
        <recommendedName>
            <fullName evidence="5">Delta-1-pyrroline-5-carboxylate dehydrogenase</fullName>
            <shortName evidence="5">P5C dehydrogenase</shortName>
            <ecNumber evidence="5">1.2.1.88</ecNumber>
        </recommendedName>
        <alternativeName>
            <fullName evidence="5">L-glutamate gamma-semialdehyde dehydrogenase</fullName>
        </alternativeName>
    </domain>
</protein>
<dbReference type="RefSeq" id="WP_237444444.1">
    <property type="nucleotide sequence ID" value="NZ_CAKLPX010000002.1"/>
</dbReference>
<dbReference type="Proteomes" id="UP000838100">
    <property type="component" value="Unassembled WGS sequence"/>
</dbReference>
<reference evidence="9" key="1">
    <citation type="submission" date="2021-12" db="EMBL/GenBank/DDBJ databases">
        <authorList>
            <person name="Rodrigo-Torres L."/>
            <person name="Arahal R. D."/>
            <person name="Lucena T."/>
        </authorList>
    </citation>
    <scope>NUCLEOTIDE SEQUENCE</scope>
    <source>
        <strain evidence="9">CECT 8267</strain>
    </source>
</reference>
<dbReference type="Gene3D" id="3.40.605.10">
    <property type="entry name" value="Aldehyde Dehydrogenase, Chain A, domain 1"/>
    <property type="match status" value="1"/>
</dbReference>
<comment type="catalytic activity">
    <reaction evidence="5">
        <text>L-proline + a quinone = (S)-1-pyrroline-5-carboxylate + a quinol + H(+)</text>
        <dbReference type="Rhea" id="RHEA:23784"/>
        <dbReference type="ChEBI" id="CHEBI:15378"/>
        <dbReference type="ChEBI" id="CHEBI:17388"/>
        <dbReference type="ChEBI" id="CHEBI:24646"/>
        <dbReference type="ChEBI" id="CHEBI:60039"/>
        <dbReference type="ChEBI" id="CHEBI:132124"/>
        <dbReference type="EC" id="1.5.5.2"/>
    </reaction>
</comment>
<dbReference type="Pfam" id="PF14850">
    <property type="entry name" value="Pro_dh-DNA_bdg"/>
    <property type="match status" value="1"/>
</dbReference>
<dbReference type="PROSITE" id="PS00070">
    <property type="entry name" value="ALDEHYDE_DEHYDR_CYS"/>
    <property type="match status" value="1"/>
</dbReference>
<dbReference type="InterPro" id="IPR016161">
    <property type="entry name" value="Ald_DH/histidinol_DH"/>
</dbReference>
<keyword evidence="5" id="KW-0274">FAD</keyword>
<comment type="catalytic activity">
    <reaction evidence="4 5">
        <text>L-glutamate 5-semialdehyde + NAD(+) + H2O = L-glutamate + NADH + 2 H(+)</text>
        <dbReference type="Rhea" id="RHEA:30235"/>
        <dbReference type="ChEBI" id="CHEBI:15377"/>
        <dbReference type="ChEBI" id="CHEBI:15378"/>
        <dbReference type="ChEBI" id="CHEBI:29985"/>
        <dbReference type="ChEBI" id="CHEBI:57540"/>
        <dbReference type="ChEBI" id="CHEBI:57945"/>
        <dbReference type="ChEBI" id="CHEBI:58066"/>
        <dbReference type="EC" id="1.2.1.88"/>
    </reaction>
</comment>
<dbReference type="InterPro" id="IPR024082">
    <property type="entry name" value="PRODH_PutA_dom_II"/>
</dbReference>
<keyword evidence="10" id="KW-1185">Reference proteome</keyword>
<keyword evidence="5" id="KW-0285">Flavoprotein</keyword>
<gene>
    <name evidence="9" type="primary">putA</name>
    <name evidence="9" type="ORF">SIN8267_01858</name>
</gene>
<keyword evidence="5" id="KW-0805">Transcription regulation</keyword>
<evidence type="ECO:0000259" key="6">
    <source>
        <dbReference type="Pfam" id="PF00171"/>
    </source>
</evidence>
<comment type="similarity">
    <text evidence="5">In the N-terminal section; belongs to the proline dehydrogenase family.</text>
</comment>
<dbReference type="InterPro" id="IPR025703">
    <property type="entry name" value="Bifunct_PutA"/>
</dbReference>
<dbReference type="InterPro" id="IPR016160">
    <property type="entry name" value="Ald_DH_CS_CYS"/>
</dbReference>
<comment type="caution">
    <text evidence="9">The sequence shown here is derived from an EMBL/GenBank/DDBJ whole genome shotgun (WGS) entry which is preliminary data.</text>
</comment>
<keyword evidence="5" id="KW-0642">Proline metabolism</keyword>
<dbReference type="Pfam" id="PF00171">
    <property type="entry name" value="Aldedh"/>
    <property type="match status" value="1"/>
</dbReference>
<keyword evidence="3 5" id="KW-0520">NAD</keyword>
<dbReference type="InterPro" id="IPR016163">
    <property type="entry name" value="Ald_DH_C"/>
</dbReference>